<dbReference type="GO" id="GO:0006508">
    <property type="term" value="P:proteolysis"/>
    <property type="evidence" value="ECO:0007669"/>
    <property type="project" value="InterPro"/>
</dbReference>
<reference evidence="6" key="2">
    <citation type="submission" date="2023-05" db="EMBL/GenBank/DDBJ databases">
        <authorList>
            <person name="Fouks B."/>
        </authorList>
    </citation>
    <scope>NUCLEOTIDE SEQUENCE</scope>
    <source>
        <strain evidence="6">Stay&amp;Tobe</strain>
        <tissue evidence="6">Testes</tissue>
    </source>
</reference>
<evidence type="ECO:0000313" key="6">
    <source>
        <dbReference type="EMBL" id="KAJ9578453.1"/>
    </source>
</evidence>
<feature type="domain" description="Caspase family p10" evidence="4">
    <location>
        <begin position="144"/>
        <end position="239"/>
    </location>
</feature>
<dbReference type="PANTHER" id="PTHR22576">
    <property type="entry name" value="MUCOSA ASSOCIATED LYMPHOID TISSUE LYMPHOMA TRANSLOCATION PROTEIN 1/PARACASPASE"/>
    <property type="match status" value="1"/>
</dbReference>
<dbReference type="SMART" id="SM00115">
    <property type="entry name" value="CASc"/>
    <property type="match status" value="1"/>
</dbReference>
<dbReference type="InterPro" id="IPR033139">
    <property type="entry name" value="Caspase_cys_AS"/>
</dbReference>
<protein>
    <submittedName>
        <fullName evidence="6">Uncharacterized protein</fullName>
    </submittedName>
</protein>
<proteinExistence type="inferred from homology"/>
<feature type="domain" description="Caspase family p20" evidence="5">
    <location>
        <begin position="5"/>
        <end position="129"/>
    </location>
</feature>
<evidence type="ECO:0000259" key="4">
    <source>
        <dbReference type="PROSITE" id="PS50207"/>
    </source>
</evidence>
<dbReference type="Proteomes" id="UP001233999">
    <property type="component" value="Unassembled WGS sequence"/>
</dbReference>
<feature type="region of interest" description="Disordered" evidence="3">
    <location>
        <begin position="250"/>
        <end position="289"/>
    </location>
</feature>
<dbReference type="InterPro" id="IPR011600">
    <property type="entry name" value="Pept_C14_caspase"/>
</dbReference>
<feature type="compositionally biased region" description="Basic and acidic residues" evidence="3">
    <location>
        <begin position="250"/>
        <end position="281"/>
    </location>
</feature>
<evidence type="ECO:0000256" key="3">
    <source>
        <dbReference type="SAM" id="MobiDB-lite"/>
    </source>
</evidence>
<dbReference type="CDD" id="cd00032">
    <property type="entry name" value="CASc"/>
    <property type="match status" value="1"/>
</dbReference>
<dbReference type="InterPro" id="IPR002138">
    <property type="entry name" value="Pept_C14_p10"/>
</dbReference>
<accession>A0AAD7ZEG4</accession>
<keyword evidence="7" id="KW-1185">Reference proteome</keyword>
<comment type="caution">
    <text evidence="6">The sequence shown here is derived from an EMBL/GenBank/DDBJ whole genome shotgun (WGS) entry which is preliminary data.</text>
</comment>
<dbReference type="InterPro" id="IPR015917">
    <property type="entry name" value="Pept_C14A"/>
</dbReference>
<dbReference type="Gene3D" id="3.40.50.1460">
    <property type="match status" value="1"/>
</dbReference>
<sequence length="289" mass="33010">MNYPHRGYALLINHFEFNSKLNLNNRNGSEVDLKRLQETLANLGFEIQVHQDKTVAGIKKIIKNVAQKTDHSDCDCLLVVVSTHGKAYGELYAKDNLYSVQELWDPFIECPSLIGKPKIFFIQACRGKKLDSGLILSNSINECVAYTSPSSPDFLIVYSSVEGYGSFRNTNTGTWFIQSLCEKLETLTPDTDILTIMTRTIQRVASTCMTSHFDKHGIRFKTQVPHINCTLVKNIYFRPKITTRDKNYLNITKEEKNEKEKSGNEEEQHTEENKKKCEERISSNNNTAQ</sequence>
<reference evidence="6" key="1">
    <citation type="journal article" date="2023" name="IScience">
        <title>Live-bearing cockroach genome reveals convergent evolutionary mechanisms linked to viviparity in insects and beyond.</title>
        <authorList>
            <person name="Fouks B."/>
            <person name="Harrison M.C."/>
            <person name="Mikhailova A.A."/>
            <person name="Marchal E."/>
            <person name="English S."/>
            <person name="Carruthers M."/>
            <person name="Jennings E.C."/>
            <person name="Chiamaka E.L."/>
            <person name="Frigard R.A."/>
            <person name="Pippel M."/>
            <person name="Attardo G.M."/>
            <person name="Benoit J.B."/>
            <person name="Bornberg-Bauer E."/>
            <person name="Tobe S.S."/>
        </authorList>
    </citation>
    <scope>NUCLEOTIDE SEQUENCE</scope>
    <source>
        <strain evidence="6">Stay&amp;Tobe</strain>
    </source>
</reference>
<dbReference type="InterPro" id="IPR001309">
    <property type="entry name" value="Pept_C14_p20"/>
</dbReference>
<gene>
    <name evidence="6" type="ORF">L9F63_005323</name>
</gene>
<dbReference type="PRINTS" id="PR00376">
    <property type="entry name" value="IL1BCENZYME"/>
</dbReference>
<evidence type="ECO:0000256" key="1">
    <source>
        <dbReference type="ARBA" id="ARBA00010134"/>
    </source>
</evidence>
<dbReference type="SUPFAM" id="SSF52129">
    <property type="entry name" value="Caspase-like"/>
    <property type="match status" value="1"/>
</dbReference>
<name>A0AAD7ZEG4_DIPPU</name>
<dbReference type="PROSITE" id="PS50207">
    <property type="entry name" value="CASPASE_P10"/>
    <property type="match status" value="1"/>
</dbReference>
<comment type="similarity">
    <text evidence="1 2">Belongs to the peptidase C14A family.</text>
</comment>
<dbReference type="PROSITE" id="PS01122">
    <property type="entry name" value="CASPASE_CYS"/>
    <property type="match status" value="1"/>
</dbReference>
<dbReference type="EMBL" id="JASPKZ010008878">
    <property type="protein sequence ID" value="KAJ9578453.1"/>
    <property type="molecule type" value="Genomic_DNA"/>
</dbReference>
<dbReference type="PROSITE" id="PS50208">
    <property type="entry name" value="CASPASE_P20"/>
    <property type="match status" value="1"/>
</dbReference>
<organism evidence="6 7">
    <name type="scientific">Diploptera punctata</name>
    <name type="common">Pacific beetle cockroach</name>
    <dbReference type="NCBI Taxonomy" id="6984"/>
    <lineage>
        <taxon>Eukaryota</taxon>
        <taxon>Metazoa</taxon>
        <taxon>Ecdysozoa</taxon>
        <taxon>Arthropoda</taxon>
        <taxon>Hexapoda</taxon>
        <taxon>Insecta</taxon>
        <taxon>Pterygota</taxon>
        <taxon>Neoptera</taxon>
        <taxon>Polyneoptera</taxon>
        <taxon>Dictyoptera</taxon>
        <taxon>Blattodea</taxon>
        <taxon>Blaberoidea</taxon>
        <taxon>Blaberidae</taxon>
        <taxon>Diplopterinae</taxon>
        <taxon>Diploptera</taxon>
    </lineage>
</organism>
<evidence type="ECO:0000256" key="2">
    <source>
        <dbReference type="RuleBase" id="RU003971"/>
    </source>
</evidence>
<evidence type="ECO:0000259" key="5">
    <source>
        <dbReference type="PROSITE" id="PS50208"/>
    </source>
</evidence>
<dbReference type="InterPro" id="IPR052039">
    <property type="entry name" value="Caspase-related_regulators"/>
</dbReference>
<dbReference type="Pfam" id="PF00656">
    <property type="entry name" value="Peptidase_C14"/>
    <property type="match status" value="1"/>
</dbReference>
<dbReference type="PANTHER" id="PTHR22576:SF41">
    <property type="entry name" value="CASPASE 14, APOPTOSIS-RELATED CYSTEINE PEPTIDASE"/>
    <property type="match status" value="1"/>
</dbReference>
<dbReference type="InterPro" id="IPR029030">
    <property type="entry name" value="Caspase-like_dom_sf"/>
</dbReference>
<dbReference type="AlphaFoldDB" id="A0AAD7ZEG4"/>
<dbReference type="GO" id="GO:0004197">
    <property type="term" value="F:cysteine-type endopeptidase activity"/>
    <property type="evidence" value="ECO:0007669"/>
    <property type="project" value="InterPro"/>
</dbReference>
<evidence type="ECO:0000313" key="7">
    <source>
        <dbReference type="Proteomes" id="UP001233999"/>
    </source>
</evidence>